<dbReference type="EMBL" id="ML014117">
    <property type="protein sequence ID" value="RKP03866.1"/>
    <property type="molecule type" value="Genomic_DNA"/>
</dbReference>
<proteinExistence type="predicted"/>
<sequence>MATAAAPTAAPASTPADPTRPEHERPLRLTPASAAALSLAQCDDVAASVRALTNALEAYEAGLPFDAAAATSVLAQRAAAAKARQTREAWLALAARVEAVQAQLDATAAQTTALHRAIRQTDAGGRARRAAWTQARAEQRRLAAARDACYHAAQHARQLACEAQSRWELTVLLLLAIVACVLPVVVTPSLKTVYVHALDLFSSA</sequence>
<name>A0A4P9XE96_9FUNG</name>
<organism evidence="3 4">
    <name type="scientific">Caulochytrium protostelioides</name>
    <dbReference type="NCBI Taxonomy" id="1555241"/>
    <lineage>
        <taxon>Eukaryota</taxon>
        <taxon>Fungi</taxon>
        <taxon>Fungi incertae sedis</taxon>
        <taxon>Chytridiomycota</taxon>
        <taxon>Chytridiomycota incertae sedis</taxon>
        <taxon>Chytridiomycetes</taxon>
        <taxon>Caulochytriales</taxon>
        <taxon>Caulochytriaceae</taxon>
        <taxon>Caulochytrium</taxon>
    </lineage>
</organism>
<keyword evidence="2" id="KW-0812">Transmembrane</keyword>
<protein>
    <submittedName>
        <fullName evidence="3">Uncharacterized protein</fullName>
    </submittedName>
</protein>
<keyword evidence="2" id="KW-1133">Transmembrane helix</keyword>
<dbReference type="Proteomes" id="UP000274922">
    <property type="component" value="Unassembled WGS sequence"/>
</dbReference>
<accession>A0A4P9XE96</accession>
<feature type="region of interest" description="Disordered" evidence="1">
    <location>
        <begin position="1"/>
        <end position="27"/>
    </location>
</feature>
<reference evidence="4" key="1">
    <citation type="journal article" date="2018" name="Nat. Microbiol.">
        <title>Leveraging single-cell genomics to expand the fungal tree of life.</title>
        <authorList>
            <person name="Ahrendt S.R."/>
            <person name="Quandt C.A."/>
            <person name="Ciobanu D."/>
            <person name="Clum A."/>
            <person name="Salamov A."/>
            <person name="Andreopoulos B."/>
            <person name="Cheng J.F."/>
            <person name="Woyke T."/>
            <person name="Pelin A."/>
            <person name="Henrissat B."/>
            <person name="Reynolds N.K."/>
            <person name="Benny G.L."/>
            <person name="Smith M.E."/>
            <person name="James T.Y."/>
            <person name="Grigoriev I.V."/>
        </authorList>
    </citation>
    <scope>NUCLEOTIDE SEQUENCE [LARGE SCALE GENOMIC DNA]</scope>
    <source>
        <strain evidence="4">ATCC 52028</strain>
    </source>
</reference>
<evidence type="ECO:0000313" key="3">
    <source>
        <dbReference type="EMBL" id="RKP03866.1"/>
    </source>
</evidence>
<evidence type="ECO:0000256" key="1">
    <source>
        <dbReference type="SAM" id="MobiDB-lite"/>
    </source>
</evidence>
<evidence type="ECO:0000313" key="4">
    <source>
        <dbReference type="Proteomes" id="UP000274922"/>
    </source>
</evidence>
<keyword evidence="2" id="KW-0472">Membrane</keyword>
<dbReference type="AlphaFoldDB" id="A0A4P9XE96"/>
<feature type="compositionally biased region" description="Low complexity" evidence="1">
    <location>
        <begin position="1"/>
        <end position="17"/>
    </location>
</feature>
<gene>
    <name evidence="3" type="ORF">CXG81DRAFT_23557</name>
</gene>
<evidence type="ECO:0000256" key="2">
    <source>
        <dbReference type="SAM" id="Phobius"/>
    </source>
</evidence>
<keyword evidence="4" id="KW-1185">Reference proteome</keyword>
<feature type="transmembrane region" description="Helical" evidence="2">
    <location>
        <begin position="167"/>
        <end position="186"/>
    </location>
</feature>